<proteinExistence type="predicted"/>
<dbReference type="Proteomes" id="UP000027073">
    <property type="component" value="Unassembled WGS sequence"/>
</dbReference>
<dbReference type="EMBL" id="KL198005">
    <property type="protein sequence ID" value="KDQ31959.1"/>
    <property type="molecule type" value="Genomic_DNA"/>
</dbReference>
<organism evidence="2 3">
    <name type="scientific">Pleurotus ostreatus (strain PC15)</name>
    <name type="common">Oyster mushroom</name>
    <dbReference type="NCBI Taxonomy" id="1137138"/>
    <lineage>
        <taxon>Eukaryota</taxon>
        <taxon>Fungi</taxon>
        <taxon>Dikarya</taxon>
        <taxon>Basidiomycota</taxon>
        <taxon>Agaricomycotina</taxon>
        <taxon>Agaricomycetes</taxon>
        <taxon>Agaricomycetidae</taxon>
        <taxon>Agaricales</taxon>
        <taxon>Pleurotineae</taxon>
        <taxon>Pleurotaceae</taxon>
        <taxon>Pleurotus</taxon>
    </lineage>
</organism>
<dbReference type="OrthoDB" id="408373at2759"/>
<evidence type="ECO:0000313" key="3">
    <source>
        <dbReference type="Proteomes" id="UP000027073"/>
    </source>
</evidence>
<feature type="domain" description="AB hydrolase-1" evidence="1">
    <location>
        <begin position="32"/>
        <end position="277"/>
    </location>
</feature>
<dbReference type="PANTHER" id="PTHR43194:SF2">
    <property type="entry name" value="PEROXISOMAL MEMBRANE PROTEIN LPX1"/>
    <property type="match status" value="1"/>
</dbReference>
<dbReference type="STRING" id="1137138.A0A067NVN7"/>
<sequence length="289" mass="31419">MLESQSTAKIIASRDGTSIYADATGNPAKQSIVFVHGLALSGAVFDNFFANNRLRKNYYLVRYDARGHGRSGKPSDAEAYASVHYAEDFLAVAHAFQLNEPVFVGWSLGSAIISDIVEHINPLPILGAVAFAGSPVLGPEILPKLISPSINGVLSAMFQDANVTASMEGRMQFIDACFRDATRVPFDLKATYLGQTVVQPPTVALLAIQRTQDPTRLFAAGQAGTLRLQQILGDTDRIANNSAAVEFVKPHFKFLTVDTIPAGHAMFEDNPERTVDALTRFIRSLPRKR</sequence>
<protein>
    <recommendedName>
        <fullName evidence="1">AB hydrolase-1 domain-containing protein</fullName>
    </recommendedName>
</protein>
<dbReference type="HOGENOM" id="CLU_020336_18_1_1"/>
<dbReference type="VEuPathDB" id="FungiDB:PLEOSDRAFT_1100477"/>
<dbReference type="Pfam" id="PF12697">
    <property type="entry name" value="Abhydrolase_6"/>
    <property type="match status" value="1"/>
</dbReference>
<dbReference type="AlphaFoldDB" id="A0A067NVN7"/>
<dbReference type="SUPFAM" id="SSF53474">
    <property type="entry name" value="alpha/beta-Hydrolases"/>
    <property type="match status" value="1"/>
</dbReference>
<name>A0A067NVN7_PLEO1</name>
<dbReference type="InParanoid" id="A0A067NVN7"/>
<dbReference type="InterPro" id="IPR000073">
    <property type="entry name" value="AB_hydrolase_1"/>
</dbReference>
<accession>A0A067NVN7</accession>
<dbReference type="InterPro" id="IPR050228">
    <property type="entry name" value="Carboxylesterase_BioH"/>
</dbReference>
<gene>
    <name evidence="2" type="ORF">PLEOSDRAFT_1100477</name>
</gene>
<dbReference type="InterPro" id="IPR029058">
    <property type="entry name" value="AB_hydrolase_fold"/>
</dbReference>
<dbReference type="PANTHER" id="PTHR43194">
    <property type="entry name" value="HYDROLASE ALPHA/BETA FOLD FAMILY"/>
    <property type="match status" value="1"/>
</dbReference>
<evidence type="ECO:0000313" key="2">
    <source>
        <dbReference type="EMBL" id="KDQ31959.1"/>
    </source>
</evidence>
<evidence type="ECO:0000259" key="1">
    <source>
        <dbReference type="Pfam" id="PF12697"/>
    </source>
</evidence>
<dbReference type="Gene3D" id="3.40.50.1820">
    <property type="entry name" value="alpha/beta hydrolase"/>
    <property type="match status" value="1"/>
</dbReference>
<reference evidence="3" key="1">
    <citation type="journal article" date="2014" name="Proc. Natl. Acad. Sci. U.S.A.">
        <title>Extensive sampling of basidiomycete genomes demonstrates inadequacy of the white-rot/brown-rot paradigm for wood decay fungi.</title>
        <authorList>
            <person name="Riley R."/>
            <person name="Salamov A.A."/>
            <person name="Brown D.W."/>
            <person name="Nagy L.G."/>
            <person name="Floudas D."/>
            <person name="Held B.W."/>
            <person name="Levasseur A."/>
            <person name="Lombard V."/>
            <person name="Morin E."/>
            <person name="Otillar R."/>
            <person name="Lindquist E.A."/>
            <person name="Sun H."/>
            <person name="LaButti K.M."/>
            <person name="Schmutz J."/>
            <person name="Jabbour D."/>
            <person name="Luo H."/>
            <person name="Baker S.E."/>
            <person name="Pisabarro A.G."/>
            <person name="Walton J.D."/>
            <person name="Blanchette R.A."/>
            <person name="Henrissat B."/>
            <person name="Martin F."/>
            <person name="Cullen D."/>
            <person name="Hibbett D.S."/>
            <person name="Grigoriev I.V."/>
        </authorList>
    </citation>
    <scope>NUCLEOTIDE SEQUENCE [LARGE SCALE GENOMIC DNA]</scope>
    <source>
        <strain evidence="3">PC15</strain>
    </source>
</reference>